<keyword evidence="1" id="KW-0472">Membrane</keyword>
<dbReference type="PROSITE" id="PS51318">
    <property type="entry name" value="TAT"/>
    <property type="match status" value="1"/>
</dbReference>
<feature type="transmembrane region" description="Helical" evidence="1">
    <location>
        <begin position="68"/>
        <end position="90"/>
    </location>
</feature>
<feature type="transmembrane region" description="Helical" evidence="1">
    <location>
        <begin position="133"/>
        <end position="154"/>
    </location>
</feature>
<proteinExistence type="predicted"/>
<dbReference type="RefSeq" id="WP_092339948.1">
    <property type="nucleotide sequence ID" value="NZ_FNIB01000004.1"/>
</dbReference>
<dbReference type="AlphaFoldDB" id="A0A5E9FX98"/>
<evidence type="ECO:0000313" key="3">
    <source>
        <dbReference type="Proteomes" id="UP000199639"/>
    </source>
</evidence>
<evidence type="ECO:0000256" key="1">
    <source>
        <dbReference type="SAM" id="Phobius"/>
    </source>
</evidence>
<protein>
    <submittedName>
        <fullName evidence="2">Uncharacterized protein</fullName>
    </submittedName>
</protein>
<dbReference type="InterPro" id="IPR006311">
    <property type="entry name" value="TAT_signal"/>
</dbReference>
<evidence type="ECO:0000313" key="2">
    <source>
        <dbReference type="EMBL" id="SDN16977.1"/>
    </source>
</evidence>
<feature type="transmembrane region" description="Helical" evidence="1">
    <location>
        <begin position="20"/>
        <end position="39"/>
    </location>
</feature>
<keyword evidence="1" id="KW-0812">Transmembrane</keyword>
<feature type="transmembrane region" description="Helical" evidence="1">
    <location>
        <begin position="166"/>
        <end position="188"/>
    </location>
</feature>
<dbReference type="EMBL" id="FNIB01000004">
    <property type="protein sequence ID" value="SDN16977.1"/>
    <property type="molecule type" value="Genomic_DNA"/>
</dbReference>
<feature type="transmembrane region" description="Helical" evidence="1">
    <location>
        <begin position="97"/>
        <end position="113"/>
    </location>
</feature>
<accession>A0A5E9FX98</accession>
<dbReference type="STRING" id="1424659.SAMN05216368_10472"/>
<keyword evidence="1" id="KW-1133">Transmembrane helix</keyword>
<dbReference type="Proteomes" id="UP000199639">
    <property type="component" value="Unassembled WGS sequence"/>
</dbReference>
<sequence length="256" mass="27387">MTMDTPEPSRQGAGRRRFLWIAAIVLAGILLAGLVLHFIRENIDSSAPGWALLSGTAILLYADGEANLWAWISGLLLAGVGVALGVVGFTARHEGRAALPYFLLGAVALEMSADEIAQLHEKLARFNLGSSFTFAWLTLGVPLAIAAGLVVLWIARRLDRRLRRRLIVAGTIYLLGAVGIEALSGYIVGGRQDDLARASLEYHVLLGVEESLEAAGALLALAATLAALSIERTTAGIVVRTRFEVSQIRRNTSHVD</sequence>
<reference evidence="2 3" key="1">
    <citation type="submission" date="2016-10" db="EMBL/GenBank/DDBJ databases">
        <authorList>
            <person name="Varghese N."/>
            <person name="Submissions S."/>
        </authorList>
    </citation>
    <scope>NUCLEOTIDE SEQUENCE [LARGE SCALE GENOMIC DNA]</scope>
    <source>
        <strain evidence="2 3">CGMCC 1.11215</strain>
    </source>
</reference>
<organism evidence="2 3">
    <name type="scientific">Cryobacterium flavum</name>
    <dbReference type="NCBI Taxonomy" id="1424659"/>
    <lineage>
        <taxon>Bacteria</taxon>
        <taxon>Bacillati</taxon>
        <taxon>Actinomycetota</taxon>
        <taxon>Actinomycetes</taxon>
        <taxon>Micrococcales</taxon>
        <taxon>Microbacteriaceae</taxon>
        <taxon>Cryobacterium</taxon>
    </lineage>
</organism>
<gene>
    <name evidence="2" type="ORF">SAMN05216368_10472</name>
</gene>
<name>A0A5E9FX98_9MICO</name>